<protein>
    <submittedName>
        <fullName evidence="2">Uncharacterized protein</fullName>
    </submittedName>
</protein>
<evidence type="ECO:0000313" key="3">
    <source>
        <dbReference type="Proteomes" id="UP000599437"/>
    </source>
</evidence>
<feature type="region of interest" description="Disordered" evidence="1">
    <location>
        <begin position="1"/>
        <end position="23"/>
    </location>
</feature>
<evidence type="ECO:0000256" key="1">
    <source>
        <dbReference type="SAM" id="MobiDB-lite"/>
    </source>
</evidence>
<reference evidence="3" key="1">
    <citation type="journal article" date="2019" name="Int. J. Syst. Evol. Microbiol.">
        <title>The Global Catalogue of Microorganisms (GCM) 10K type strain sequencing project: providing services to taxonomists for standard genome sequencing and annotation.</title>
        <authorList>
            <consortium name="The Broad Institute Genomics Platform"/>
            <consortium name="The Broad Institute Genome Sequencing Center for Infectious Disease"/>
            <person name="Wu L."/>
            <person name="Ma J."/>
        </authorList>
    </citation>
    <scope>NUCLEOTIDE SEQUENCE [LARGE SCALE GENOMIC DNA]</scope>
    <source>
        <strain evidence="3">JCM 4737</strain>
    </source>
</reference>
<accession>A0ABQ3DMK9</accession>
<comment type="caution">
    <text evidence="2">The sequence shown here is derived from an EMBL/GenBank/DDBJ whole genome shotgun (WGS) entry which is preliminary data.</text>
</comment>
<dbReference type="Proteomes" id="UP000599437">
    <property type="component" value="Unassembled WGS sequence"/>
</dbReference>
<organism evidence="2 3">
    <name type="scientific">Streptomyces chryseus</name>
    <dbReference type="NCBI Taxonomy" id="68186"/>
    <lineage>
        <taxon>Bacteria</taxon>
        <taxon>Bacillati</taxon>
        <taxon>Actinomycetota</taxon>
        <taxon>Actinomycetes</taxon>
        <taxon>Kitasatosporales</taxon>
        <taxon>Streptomycetaceae</taxon>
        <taxon>Streptomyces</taxon>
    </lineage>
</organism>
<dbReference type="EMBL" id="BMVO01000007">
    <property type="protein sequence ID" value="GHB03443.1"/>
    <property type="molecule type" value="Genomic_DNA"/>
</dbReference>
<proteinExistence type="predicted"/>
<name>A0ABQ3DMK9_9ACTN</name>
<keyword evidence="3" id="KW-1185">Reference proteome</keyword>
<gene>
    <name evidence="2" type="ORF">GCM10010346_27820</name>
</gene>
<sequence>MTHHPGPPLTLNRGRPKKKRPARQQVCWCGWVWWLSGVWVGRGSFRGWCGPSLGGCGDGCWCDSTIPTHTDTQAGKWSAWPGDLRTVLPAGGAREWGGVTRVVWRPPPPETARSAGTVLG</sequence>
<evidence type="ECO:0000313" key="2">
    <source>
        <dbReference type="EMBL" id="GHB03443.1"/>
    </source>
</evidence>